<evidence type="ECO:0000313" key="1">
    <source>
        <dbReference type="EMBL" id="ANB66395.1"/>
    </source>
</evidence>
<dbReference type="SUPFAM" id="SSF51658">
    <property type="entry name" value="Xylose isomerase-like"/>
    <property type="match status" value="1"/>
</dbReference>
<sequence length="256" mass="28596">MHANPVSISLSSFGADTVKRRGQVAYLPLLAQAGACRVEWREELFEVWPEADTLAKASAELGLESLFSTPLELWREDGSLEPAVAERLDLAERIGAVALKVSLGHYRDTCDLHALQPLLGRRAALFVENDQTPQGGRLEPLRRFFERAADLDLAPGMTFDIGNWYWQGESPQQAAQALGRWVQYVHCKAVTRRDDGRLVAVPPQASDLAAWRQLMVHFMPGVPRAIEYPLVDDDLLAYTRQQVQHLALLEAEVHHG</sequence>
<reference evidence="1" key="1">
    <citation type="submission" date="2015-11" db="EMBL/GenBank/DDBJ databases">
        <title>Cloning and bioinformatics analysis of 2-ketogluconate utilization operon from Pseudomonas plecoglossicida.</title>
        <authorList>
            <person name="Sun W."/>
            <person name="Luan F."/>
            <person name="Wang D."/>
            <person name="Cui F."/>
        </authorList>
    </citation>
    <scope>NUCLEOTIDE SEQUENCE</scope>
    <source>
        <strain evidence="1">JUIM01</strain>
    </source>
</reference>
<protein>
    <submittedName>
        <fullName evidence="1">KguE</fullName>
    </submittedName>
</protein>
<name>A0A167V826_PSEDL</name>
<organism evidence="1">
    <name type="scientific">Pseudomonas plecoglossicida</name>
    <dbReference type="NCBI Taxonomy" id="70775"/>
    <lineage>
        <taxon>Bacteria</taxon>
        <taxon>Pseudomonadati</taxon>
        <taxon>Pseudomonadota</taxon>
        <taxon>Gammaproteobacteria</taxon>
        <taxon>Pseudomonadales</taxon>
        <taxon>Pseudomonadaceae</taxon>
        <taxon>Pseudomonas</taxon>
    </lineage>
</organism>
<dbReference type="InterPro" id="IPR036237">
    <property type="entry name" value="Xyl_isomerase-like_sf"/>
</dbReference>
<accession>A0A167V826</accession>
<proteinExistence type="predicted"/>
<dbReference type="AlphaFoldDB" id="A0A167V826"/>
<dbReference type="Gene3D" id="3.20.20.150">
    <property type="entry name" value="Divalent-metal-dependent TIM barrel enzymes"/>
    <property type="match status" value="1"/>
</dbReference>
<dbReference type="EMBL" id="KU168040">
    <property type="protein sequence ID" value="ANB66395.1"/>
    <property type="molecule type" value="Genomic_DNA"/>
</dbReference>
<dbReference type="SMR" id="A0A167V826"/>